<dbReference type="Proteomes" id="UP001177670">
    <property type="component" value="Unassembled WGS sequence"/>
</dbReference>
<reference evidence="1" key="1">
    <citation type="submission" date="2021-10" db="EMBL/GenBank/DDBJ databases">
        <title>Melipona bicolor Genome sequencing and assembly.</title>
        <authorList>
            <person name="Araujo N.S."/>
            <person name="Arias M.C."/>
        </authorList>
    </citation>
    <scope>NUCLEOTIDE SEQUENCE</scope>
    <source>
        <strain evidence="1">USP_2M_L1-L4_2017</strain>
        <tissue evidence="1">Whole body</tissue>
    </source>
</reference>
<dbReference type="AlphaFoldDB" id="A0AA40KRA0"/>
<proteinExistence type="predicted"/>
<sequence length="95" mass="10815">MTTIRKIVEGIEAIMEAMEIEQSIERWRGTGDIRTNGSRNESLVENLRTGEQQQQQQLRSTYDVTGKKKFGTLPFISALFSPRLPVEETKKSNVS</sequence>
<keyword evidence="2" id="KW-1185">Reference proteome</keyword>
<evidence type="ECO:0000313" key="2">
    <source>
        <dbReference type="Proteomes" id="UP001177670"/>
    </source>
</evidence>
<dbReference type="EMBL" id="JAHYIQ010000008">
    <property type="protein sequence ID" value="KAK1129597.1"/>
    <property type="molecule type" value="Genomic_DNA"/>
</dbReference>
<comment type="caution">
    <text evidence="1">The sequence shown here is derived from an EMBL/GenBank/DDBJ whole genome shotgun (WGS) entry which is preliminary data.</text>
</comment>
<accession>A0AA40KRA0</accession>
<organism evidence="1 2">
    <name type="scientific">Melipona bicolor</name>
    <dbReference type="NCBI Taxonomy" id="60889"/>
    <lineage>
        <taxon>Eukaryota</taxon>
        <taxon>Metazoa</taxon>
        <taxon>Ecdysozoa</taxon>
        <taxon>Arthropoda</taxon>
        <taxon>Hexapoda</taxon>
        <taxon>Insecta</taxon>
        <taxon>Pterygota</taxon>
        <taxon>Neoptera</taxon>
        <taxon>Endopterygota</taxon>
        <taxon>Hymenoptera</taxon>
        <taxon>Apocrita</taxon>
        <taxon>Aculeata</taxon>
        <taxon>Apoidea</taxon>
        <taxon>Anthophila</taxon>
        <taxon>Apidae</taxon>
        <taxon>Melipona</taxon>
    </lineage>
</organism>
<name>A0AA40KRA0_9HYME</name>
<evidence type="ECO:0000313" key="1">
    <source>
        <dbReference type="EMBL" id="KAK1129597.1"/>
    </source>
</evidence>
<protein>
    <submittedName>
        <fullName evidence="1">Uncharacterized protein</fullName>
    </submittedName>
</protein>
<gene>
    <name evidence="1" type="ORF">K0M31_019312</name>
</gene>